<comment type="caution">
    <text evidence="1">The sequence shown here is derived from an EMBL/GenBank/DDBJ whole genome shotgun (WGS) entry which is preliminary data.</text>
</comment>
<dbReference type="AlphaFoldDB" id="A0AAV9C7E2"/>
<accession>A0AAV9C7E2</accession>
<organism evidence="1 2">
    <name type="scientific">Acorus calamus</name>
    <name type="common">Sweet flag</name>
    <dbReference type="NCBI Taxonomy" id="4465"/>
    <lineage>
        <taxon>Eukaryota</taxon>
        <taxon>Viridiplantae</taxon>
        <taxon>Streptophyta</taxon>
        <taxon>Embryophyta</taxon>
        <taxon>Tracheophyta</taxon>
        <taxon>Spermatophyta</taxon>
        <taxon>Magnoliopsida</taxon>
        <taxon>Liliopsida</taxon>
        <taxon>Acoraceae</taxon>
        <taxon>Acorus</taxon>
    </lineage>
</organism>
<name>A0AAV9C7E2_ACOCL</name>
<proteinExistence type="predicted"/>
<reference evidence="1" key="1">
    <citation type="journal article" date="2023" name="Nat. Commun.">
        <title>Diploid and tetraploid genomes of Acorus and the evolution of monocots.</title>
        <authorList>
            <person name="Ma L."/>
            <person name="Liu K.W."/>
            <person name="Li Z."/>
            <person name="Hsiao Y.Y."/>
            <person name="Qi Y."/>
            <person name="Fu T."/>
            <person name="Tang G.D."/>
            <person name="Zhang D."/>
            <person name="Sun W.H."/>
            <person name="Liu D.K."/>
            <person name="Li Y."/>
            <person name="Chen G.Z."/>
            <person name="Liu X.D."/>
            <person name="Liao X.Y."/>
            <person name="Jiang Y.T."/>
            <person name="Yu X."/>
            <person name="Hao Y."/>
            <person name="Huang J."/>
            <person name="Zhao X.W."/>
            <person name="Ke S."/>
            <person name="Chen Y.Y."/>
            <person name="Wu W.L."/>
            <person name="Hsu J.L."/>
            <person name="Lin Y.F."/>
            <person name="Huang M.D."/>
            <person name="Li C.Y."/>
            <person name="Huang L."/>
            <person name="Wang Z.W."/>
            <person name="Zhao X."/>
            <person name="Zhong W.Y."/>
            <person name="Peng D.H."/>
            <person name="Ahmad S."/>
            <person name="Lan S."/>
            <person name="Zhang J.S."/>
            <person name="Tsai W.C."/>
            <person name="Van de Peer Y."/>
            <person name="Liu Z.J."/>
        </authorList>
    </citation>
    <scope>NUCLEOTIDE SEQUENCE</scope>
    <source>
        <strain evidence="1">CP</strain>
    </source>
</reference>
<sequence length="67" mass="6968">MEAGISAVLGVVMRKSLCRLEELRELLVGLASLIVSVFRFSGAAFQQSQAIHGGGGHPAASRIGAFV</sequence>
<evidence type="ECO:0000313" key="1">
    <source>
        <dbReference type="EMBL" id="KAK1284514.1"/>
    </source>
</evidence>
<reference evidence="1" key="2">
    <citation type="submission" date="2023-06" db="EMBL/GenBank/DDBJ databases">
        <authorList>
            <person name="Ma L."/>
            <person name="Liu K.-W."/>
            <person name="Li Z."/>
            <person name="Hsiao Y.-Y."/>
            <person name="Qi Y."/>
            <person name="Fu T."/>
            <person name="Tang G."/>
            <person name="Zhang D."/>
            <person name="Sun W.-H."/>
            <person name="Liu D.-K."/>
            <person name="Li Y."/>
            <person name="Chen G.-Z."/>
            <person name="Liu X.-D."/>
            <person name="Liao X.-Y."/>
            <person name="Jiang Y.-T."/>
            <person name="Yu X."/>
            <person name="Hao Y."/>
            <person name="Huang J."/>
            <person name="Zhao X.-W."/>
            <person name="Ke S."/>
            <person name="Chen Y.-Y."/>
            <person name="Wu W.-L."/>
            <person name="Hsu J.-L."/>
            <person name="Lin Y.-F."/>
            <person name="Huang M.-D."/>
            <person name="Li C.-Y."/>
            <person name="Huang L."/>
            <person name="Wang Z.-W."/>
            <person name="Zhao X."/>
            <person name="Zhong W.-Y."/>
            <person name="Peng D.-H."/>
            <person name="Ahmad S."/>
            <person name="Lan S."/>
            <person name="Zhang J.-S."/>
            <person name="Tsai W.-C."/>
            <person name="Van De Peer Y."/>
            <person name="Liu Z.-J."/>
        </authorList>
    </citation>
    <scope>NUCLEOTIDE SEQUENCE</scope>
    <source>
        <strain evidence="1">CP</strain>
        <tissue evidence="1">Leaves</tissue>
    </source>
</reference>
<dbReference type="Proteomes" id="UP001180020">
    <property type="component" value="Unassembled WGS sequence"/>
</dbReference>
<protein>
    <submittedName>
        <fullName evidence="1">Uncharacterized protein</fullName>
    </submittedName>
</protein>
<dbReference type="EMBL" id="JAUJYO010000021">
    <property type="protein sequence ID" value="KAK1284514.1"/>
    <property type="molecule type" value="Genomic_DNA"/>
</dbReference>
<gene>
    <name evidence="1" type="ORF">QJS10_CPB21g01520</name>
</gene>
<keyword evidence="2" id="KW-1185">Reference proteome</keyword>
<evidence type="ECO:0000313" key="2">
    <source>
        <dbReference type="Proteomes" id="UP001180020"/>
    </source>
</evidence>